<sequence>MRRRSVERRKAEPTIALINVVFLLLVFFLIAGQLSPPMDQDIKLASVKDLTSTQAPDALVIDQDGALSYQGVPITPEAYWDEHPQSKLADDEEVPQSKRLRLVPDRRVPAVTLLGVANELRKLGARDIWIVTQRGLDDEG</sequence>
<evidence type="ECO:0000256" key="4">
    <source>
        <dbReference type="ARBA" id="ARBA00022692"/>
    </source>
</evidence>
<reference evidence="9 10" key="1">
    <citation type="submission" date="2019-06" db="EMBL/GenBank/DDBJ databases">
        <title>A novel species of marine bacteria.</title>
        <authorList>
            <person name="Wang Y."/>
        </authorList>
    </citation>
    <scope>NUCLEOTIDE SEQUENCE [LARGE SCALE GENOMIC DNA]</scope>
    <source>
        <strain evidence="9 10">MA1-10</strain>
    </source>
</reference>
<evidence type="ECO:0000256" key="8">
    <source>
        <dbReference type="SAM" id="Phobius"/>
    </source>
</evidence>
<dbReference type="OrthoDB" id="8479787at2"/>
<proteinExistence type="inferred from homology"/>
<keyword evidence="6 8" id="KW-0472">Membrane</keyword>
<evidence type="ECO:0000256" key="5">
    <source>
        <dbReference type="ARBA" id="ARBA00022989"/>
    </source>
</evidence>
<keyword evidence="4 7" id="KW-0812">Transmembrane</keyword>
<protein>
    <submittedName>
        <fullName evidence="9">Biopolymer transporter ExbD</fullName>
    </submittedName>
</protein>
<dbReference type="GO" id="GO:0015031">
    <property type="term" value="P:protein transport"/>
    <property type="evidence" value="ECO:0007669"/>
    <property type="project" value="UniProtKB-KW"/>
</dbReference>
<keyword evidence="3" id="KW-1003">Cell membrane</keyword>
<dbReference type="GO" id="GO:0005886">
    <property type="term" value="C:plasma membrane"/>
    <property type="evidence" value="ECO:0007669"/>
    <property type="project" value="UniProtKB-SubCell"/>
</dbReference>
<organism evidence="9 10">
    <name type="scientific">Aliiroseovarius halocynthiae</name>
    <dbReference type="NCBI Taxonomy" id="985055"/>
    <lineage>
        <taxon>Bacteria</taxon>
        <taxon>Pseudomonadati</taxon>
        <taxon>Pseudomonadota</taxon>
        <taxon>Alphaproteobacteria</taxon>
        <taxon>Rhodobacterales</taxon>
        <taxon>Paracoccaceae</taxon>
        <taxon>Aliiroseovarius</taxon>
    </lineage>
</organism>
<evidence type="ECO:0000256" key="3">
    <source>
        <dbReference type="ARBA" id="ARBA00022475"/>
    </source>
</evidence>
<evidence type="ECO:0000313" key="9">
    <source>
        <dbReference type="EMBL" id="TQV66681.1"/>
    </source>
</evidence>
<dbReference type="GO" id="GO:0022857">
    <property type="term" value="F:transmembrane transporter activity"/>
    <property type="evidence" value="ECO:0007669"/>
    <property type="project" value="InterPro"/>
</dbReference>
<dbReference type="RefSeq" id="WP_142854346.1">
    <property type="nucleotide sequence ID" value="NZ_FXWW01000005.1"/>
</dbReference>
<keyword evidence="5 8" id="KW-1133">Transmembrane helix</keyword>
<evidence type="ECO:0000256" key="7">
    <source>
        <dbReference type="RuleBase" id="RU003879"/>
    </source>
</evidence>
<dbReference type="AlphaFoldDB" id="A0A545SNZ7"/>
<keyword evidence="7" id="KW-0653">Protein transport</keyword>
<feature type="transmembrane region" description="Helical" evidence="8">
    <location>
        <begin position="12"/>
        <end position="34"/>
    </location>
</feature>
<evidence type="ECO:0000256" key="2">
    <source>
        <dbReference type="ARBA" id="ARBA00005811"/>
    </source>
</evidence>
<dbReference type="EMBL" id="VICH01000009">
    <property type="protein sequence ID" value="TQV66681.1"/>
    <property type="molecule type" value="Genomic_DNA"/>
</dbReference>
<dbReference type="InterPro" id="IPR003400">
    <property type="entry name" value="ExbD"/>
</dbReference>
<dbReference type="Proteomes" id="UP000315816">
    <property type="component" value="Unassembled WGS sequence"/>
</dbReference>
<evidence type="ECO:0000256" key="6">
    <source>
        <dbReference type="ARBA" id="ARBA00023136"/>
    </source>
</evidence>
<keyword evidence="7" id="KW-0813">Transport</keyword>
<keyword evidence="10" id="KW-1185">Reference proteome</keyword>
<name>A0A545SNZ7_9RHOB</name>
<gene>
    <name evidence="9" type="ORF">FIL88_13235</name>
</gene>
<dbReference type="Pfam" id="PF02472">
    <property type="entry name" value="ExbD"/>
    <property type="match status" value="1"/>
</dbReference>
<evidence type="ECO:0000313" key="10">
    <source>
        <dbReference type="Proteomes" id="UP000315816"/>
    </source>
</evidence>
<comment type="subcellular location">
    <subcellularLocation>
        <location evidence="1">Cell membrane</location>
        <topology evidence="1">Single-pass membrane protein</topology>
    </subcellularLocation>
    <subcellularLocation>
        <location evidence="7">Cell membrane</location>
        <topology evidence="7">Single-pass type II membrane protein</topology>
    </subcellularLocation>
</comment>
<evidence type="ECO:0000256" key="1">
    <source>
        <dbReference type="ARBA" id="ARBA00004162"/>
    </source>
</evidence>
<comment type="caution">
    <text evidence="9">The sequence shown here is derived from an EMBL/GenBank/DDBJ whole genome shotgun (WGS) entry which is preliminary data.</text>
</comment>
<comment type="similarity">
    <text evidence="2 7">Belongs to the ExbD/TolR family.</text>
</comment>
<accession>A0A545SNZ7</accession>